<dbReference type="PANTHER" id="PTHR33067:SF15">
    <property type="entry name" value="RNA-DIRECTED DNA POLYMERASE"/>
    <property type="match status" value="1"/>
</dbReference>
<evidence type="ECO:0000313" key="1">
    <source>
        <dbReference type="EMBL" id="RDX84923.1"/>
    </source>
</evidence>
<reference evidence="1" key="1">
    <citation type="submission" date="2018-05" db="EMBL/GenBank/DDBJ databases">
        <title>Draft genome of Mucuna pruriens seed.</title>
        <authorList>
            <person name="Nnadi N.E."/>
            <person name="Vos R."/>
            <person name="Hasami M.H."/>
            <person name="Devisetty U.K."/>
            <person name="Aguiy J.C."/>
        </authorList>
    </citation>
    <scope>NUCLEOTIDE SEQUENCE [LARGE SCALE GENOMIC DNA]</scope>
    <source>
        <strain evidence="1">JCA_2017</strain>
    </source>
</reference>
<gene>
    <name evidence="1" type="ORF">CR513_33956</name>
</gene>
<dbReference type="PANTHER" id="PTHR33067">
    <property type="entry name" value="RNA-DIRECTED DNA POLYMERASE-RELATED"/>
    <property type="match status" value="1"/>
</dbReference>
<dbReference type="Gene3D" id="2.40.70.10">
    <property type="entry name" value="Acid Proteases"/>
    <property type="match status" value="1"/>
</dbReference>
<sequence>MPTLIYKSLNFGSLEPTGMTIQLANRNVAQPLGILKDVLVQVNELIFPADFYVLDMEDEISRKGFTLILGRPFLMTARTKIDVHVEMLSIEFGDTLVQFSIFEAMKHPTEDHSLFGIDLIDELVEEHFQLDSNSESILNFAKGTESIDCFGSLTKESDYDEAWEVHNLSNSEDNNIDLADLSQKAIDQLTGPSPDPKVSIDNSSFLSPPMELKPLPSHMKYAYLDVEQQLLVIIASNLRREQEDKLLSALRQHKKEIGWKLSDLLGINPSICMHRILMEEESKPIRLQQRRMNGPS</sequence>
<feature type="non-terminal residue" evidence="1">
    <location>
        <position position="1"/>
    </location>
</feature>
<comment type="caution">
    <text evidence="1">The sequence shown here is derived from an EMBL/GenBank/DDBJ whole genome shotgun (WGS) entry which is preliminary data.</text>
</comment>
<name>A0A371G3K1_MUCPR</name>
<proteinExistence type="predicted"/>
<dbReference type="AlphaFoldDB" id="A0A371G3K1"/>
<organism evidence="1 2">
    <name type="scientific">Mucuna pruriens</name>
    <name type="common">Velvet bean</name>
    <name type="synonym">Dolichos pruriens</name>
    <dbReference type="NCBI Taxonomy" id="157652"/>
    <lineage>
        <taxon>Eukaryota</taxon>
        <taxon>Viridiplantae</taxon>
        <taxon>Streptophyta</taxon>
        <taxon>Embryophyta</taxon>
        <taxon>Tracheophyta</taxon>
        <taxon>Spermatophyta</taxon>
        <taxon>Magnoliopsida</taxon>
        <taxon>eudicotyledons</taxon>
        <taxon>Gunneridae</taxon>
        <taxon>Pentapetalae</taxon>
        <taxon>rosids</taxon>
        <taxon>fabids</taxon>
        <taxon>Fabales</taxon>
        <taxon>Fabaceae</taxon>
        <taxon>Papilionoideae</taxon>
        <taxon>50 kb inversion clade</taxon>
        <taxon>NPAAA clade</taxon>
        <taxon>indigoferoid/millettioid clade</taxon>
        <taxon>Phaseoleae</taxon>
        <taxon>Mucuna</taxon>
    </lineage>
</organism>
<keyword evidence="2" id="KW-1185">Reference proteome</keyword>
<protein>
    <recommendedName>
        <fullName evidence="3">Reverse transcriptase domain-containing protein</fullName>
    </recommendedName>
</protein>
<dbReference type="Proteomes" id="UP000257109">
    <property type="component" value="Unassembled WGS sequence"/>
</dbReference>
<evidence type="ECO:0000313" key="2">
    <source>
        <dbReference type="Proteomes" id="UP000257109"/>
    </source>
</evidence>
<evidence type="ECO:0008006" key="3">
    <source>
        <dbReference type="Google" id="ProtNLM"/>
    </source>
</evidence>
<accession>A0A371G3K1</accession>
<dbReference type="OrthoDB" id="1934381at2759"/>
<dbReference type="EMBL" id="QJKJ01006909">
    <property type="protein sequence ID" value="RDX84923.1"/>
    <property type="molecule type" value="Genomic_DNA"/>
</dbReference>
<dbReference type="CDD" id="cd00303">
    <property type="entry name" value="retropepsin_like"/>
    <property type="match status" value="1"/>
</dbReference>
<dbReference type="InterPro" id="IPR021109">
    <property type="entry name" value="Peptidase_aspartic_dom_sf"/>
</dbReference>